<evidence type="ECO:0000313" key="2">
    <source>
        <dbReference type="EMBL" id="AIL95157.1"/>
    </source>
</evidence>
<keyword evidence="1" id="KW-1133">Transmembrane helix</keyword>
<dbReference type="EMBL" id="KJ907736">
    <property type="protein sequence ID" value="AIL95157.1"/>
    <property type="molecule type" value="Genomic_DNA"/>
</dbReference>
<dbReference type="GeneID" id="24146013"/>
<keyword evidence="2" id="KW-0496">Mitochondrion</keyword>
<accession>A0A0E3DRE2</accession>
<dbReference type="CTD" id="4509"/>
<evidence type="ECO:0000256" key="1">
    <source>
        <dbReference type="SAM" id="Phobius"/>
    </source>
</evidence>
<name>A0A0E3DRE2_ARGAQ</name>
<keyword evidence="1" id="KW-0812">Transmembrane</keyword>
<dbReference type="AlphaFoldDB" id="A0A0E3DRE2"/>
<gene>
    <name evidence="2" type="primary">ATP8</name>
</gene>
<proteinExistence type="predicted"/>
<sequence>MPQLMPLFWMFSSFIIVYLLLMAVLIYDSAEMIQDFSNFDLKNISEEKIWEW</sequence>
<feature type="transmembrane region" description="Helical" evidence="1">
    <location>
        <begin position="6"/>
        <end position="27"/>
    </location>
</feature>
<protein>
    <submittedName>
        <fullName evidence="2">ATP synthase F0 subunit 8</fullName>
    </submittedName>
</protein>
<keyword evidence="1" id="KW-0472">Membrane</keyword>
<dbReference type="RefSeq" id="YP_009131523.1">
    <property type="nucleotide sequence ID" value="NC_026863.1"/>
</dbReference>
<geneLocation type="mitochondrion" evidence="2"/>
<organism evidence="2">
    <name type="scientific">Argyroneta aquatica</name>
    <name type="common">Water spider</name>
    <name type="synonym">Araneus aquaticus</name>
    <dbReference type="NCBI Taxonomy" id="375087"/>
    <lineage>
        <taxon>Eukaryota</taxon>
        <taxon>Metazoa</taxon>
        <taxon>Ecdysozoa</taxon>
        <taxon>Arthropoda</taxon>
        <taxon>Chelicerata</taxon>
        <taxon>Arachnida</taxon>
        <taxon>Araneae</taxon>
        <taxon>Araneomorphae</taxon>
        <taxon>Entelegynae</taxon>
        <taxon>Dictynoidea</taxon>
        <taxon>Dictynidae</taxon>
        <taxon>Argyroneta</taxon>
    </lineage>
</organism>
<reference evidence="2" key="1">
    <citation type="journal article" date="2015" name="Zool. Scr.">
        <title>The mitochondrial genome of the water spider Argyroneta aquatica (Araneae: Cybaeidae).</title>
        <authorList>
            <person name="Liu M."/>
            <person name="Zhang Z."/>
            <person name="Peng Z."/>
        </authorList>
    </citation>
    <scope>NUCLEOTIDE SEQUENCE</scope>
</reference>